<proteinExistence type="predicted"/>
<dbReference type="InterPro" id="IPR032466">
    <property type="entry name" value="Metal_Hydrolase"/>
</dbReference>
<dbReference type="RefSeq" id="WP_149470918.1">
    <property type="nucleotide sequence ID" value="NZ_QOKW01000020.1"/>
</dbReference>
<dbReference type="PANTHER" id="PTHR11409">
    <property type="entry name" value="ADENOSINE DEAMINASE"/>
    <property type="match status" value="1"/>
</dbReference>
<organism evidence="1 2">
    <name type="scientific">Roseomonas genomospecies 6</name>
    <dbReference type="NCBI Taxonomy" id="214106"/>
    <lineage>
        <taxon>Bacteria</taxon>
        <taxon>Pseudomonadati</taxon>
        <taxon>Pseudomonadota</taxon>
        <taxon>Alphaproteobacteria</taxon>
        <taxon>Acetobacterales</taxon>
        <taxon>Roseomonadaceae</taxon>
        <taxon>Roseomonas</taxon>
    </lineage>
</organism>
<evidence type="ECO:0000313" key="1">
    <source>
        <dbReference type="EMBL" id="KAA0677939.1"/>
    </source>
</evidence>
<dbReference type="GO" id="GO:0046103">
    <property type="term" value="P:inosine biosynthetic process"/>
    <property type="evidence" value="ECO:0007669"/>
    <property type="project" value="TreeGrafter"/>
</dbReference>
<dbReference type="GO" id="GO:0004000">
    <property type="term" value="F:adenosine deaminase activity"/>
    <property type="evidence" value="ECO:0007669"/>
    <property type="project" value="TreeGrafter"/>
</dbReference>
<dbReference type="AlphaFoldDB" id="A0A9W7KQX8"/>
<sequence>MILRTPLDRQARIILLRSDRVLMRALRALGNGAEQEDLVDAAAQALLATDPMQLRHRDVEAALDGAFGGVGRPAVQRGIYRFHALHELADEFLFFDGDRLTARPERLLDYAALIAEVEPALLIGSLLAERLDTGEVTPASLDALVEVQCPLGMPRHDAGRLHVDNHVHLGGVTSVGHALMGFAMGRAGAVSGWALPKTFRAVFETHLERPMPALAGAFRMLFASIARWVMAGAEPGAAQPWRELADGLGPVLDRGLADDGPAPLSFHAIAEMEGAWPGEVGRSLLTMAARRAVRGDWSGAFLLVATLICRLDRRTPMSARIPRLALIGFVHLMHALRDAMIMHGLGLDSFVEYFNSRARTLQADQFRRLRWMIGHHEFRADIKTTWVDRAGLRHYATESSGAARTEHQDSHPWQRYHLSYHFVRKAPGRAALADERLRFQARRLEIRQEALRLRRRLAIPEFQETAAMVAGRQVCQEMTSRVRSFDVAGNENDEPIELFAPALRWLREKPLIQLDRGERLAGRRSLSIHAGEDFDHIVGGLRHLDETVRFCNMGPGDRVGHALALGLQPRAWAERQGRAFVPLETHFDNLVWLWHHATTLSRGLAAAGGVLPGLERRIAYYAGRLGLSDRDPEIHHRAWGWRRNCAIALGLWADSPSLSDARYWVPDARTATDSRDPAHREFMDYLYQRRPNRAQRITVLLGEDGPPEDERDCFSPHDLDFVEALQDQLMTEYDARGIVIEACPSSNVFIGRIADLAEHPCLRWHPPHPDLLGPGGPFNRFGLRKGPVKLCLNTDDPGVFPTTIATEHRLVAHAARERFALSQWDVETWIDRLRLVGIAVFDQAHAEIRYRPASWPGMLPGRDR</sequence>
<name>A0A9W7KQX8_9PROT</name>
<dbReference type="GO" id="GO:0043103">
    <property type="term" value="P:hypoxanthine salvage"/>
    <property type="evidence" value="ECO:0007669"/>
    <property type="project" value="TreeGrafter"/>
</dbReference>
<protein>
    <recommendedName>
        <fullName evidence="3">Adenosine deaminase domain-containing protein</fullName>
    </recommendedName>
</protein>
<gene>
    <name evidence="1" type="ORF">DS843_21630</name>
</gene>
<dbReference type="InterPro" id="IPR006330">
    <property type="entry name" value="Ado/ade_deaminase"/>
</dbReference>
<dbReference type="GO" id="GO:0006154">
    <property type="term" value="P:adenosine catabolic process"/>
    <property type="evidence" value="ECO:0007669"/>
    <property type="project" value="TreeGrafter"/>
</dbReference>
<dbReference type="OrthoDB" id="105475at2"/>
<dbReference type="PANTHER" id="PTHR11409:SF43">
    <property type="entry name" value="ADENOSINE DEAMINASE"/>
    <property type="match status" value="1"/>
</dbReference>
<dbReference type="Gene3D" id="3.20.20.140">
    <property type="entry name" value="Metal-dependent hydrolases"/>
    <property type="match status" value="2"/>
</dbReference>
<accession>A0A9W7KQX8</accession>
<evidence type="ECO:0008006" key="3">
    <source>
        <dbReference type="Google" id="ProtNLM"/>
    </source>
</evidence>
<keyword evidence="2" id="KW-1185">Reference proteome</keyword>
<comment type="caution">
    <text evidence="1">The sequence shown here is derived from an EMBL/GenBank/DDBJ whole genome shotgun (WGS) entry which is preliminary data.</text>
</comment>
<dbReference type="GO" id="GO:0005829">
    <property type="term" value="C:cytosol"/>
    <property type="evidence" value="ECO:0007669"/>
    <property type="project" value="TreeGrafter"/>
</dbReference>
<dbReference type="EMBL" id="QOKW01000020">
    <property type="protein sequence ID" value="KAA0677939.1"/>
    <property type="molecule type" value="Genomic_DNA"/>
</dbReference>
<dbReference type="SUPFAM" id="SSF51556">
    <property type="entry name" value="Metallo-dependent hydrolases"/>
    <property type="match status" value="1"/>
</dbReference>
<reference evidence="1 2" key="1">
    <citation type="submission" date="2018-07" db="EMBL/GenBank/DDBJ databases">
        <title>Genome sequence of Azospirillum sp. ATCC 49961.</title>
        <authorList>
            <person name="Sant'Anna F.H."/>
            <person name="Baldani J.I."/>
            <person name="Zilli J.E."/>
            <person name="Reis V.M."/>
            <person name="Hartmann A."/>
            <person name="Cruz L."/>
            <person name="de Souza E.M."/>
            <person name="de Oliveira Pedrosa F."/>
            <person name="Passaglia L.M.P."/>
        </authorList>
    </citation>
    <scope>NUCLEOTIDE SEQUENCE [LARGE SCALE GENOMIC DNA]</scope>
    <source>
        <strain evidence="1 2">ATCC 49961</strain>
    </source>
</reference>
<evidence type="ECO:0000313" key="2">
    <source>
        <dbReference type="Proteomes" id="UP000480854"/>
    </source>
</evidence>
<dbReference type="Proteomes" id="UP000480854">
    <property type="component" value="Unassembled WGS sequence"/>
</dbReference>